<dbReference type="KEGG" id="lhi:JP39_06785"/>
<reference evidence="9 10" key="1">
    <citation type="submission" date="2015-08" db="EMBL/GenBank/DDBJ databases">
        <title>Genomic sequence of Lactobacillus heilongjiangensis DSM 28069, isolated from Chinese traditional pickle.</title>
        <authorList>
            <person name="Jiang X."/>
            <person name="Zheng B."/>
            <person name="Cheng H."/>
        </authorList>
    </citation>
    <scope>NUCLEOTIDE SEQUENCE [LARGE SCALE GENOMIC DNA]</scope>
    <source>
        <strain evidence="9 10">DSM 28069</strain>
    </source>
</reference>
<dbReference type="EMBL" id="CP012559">
    <property type="protein sequence ID" value="ALB29093.1"/>
    <property type="molecule type" value="Genomic_DNA"/>
</dbReference>
<keyword evidence="5 7" id="KW-1133">Transmembrane helix</keyword>
<keyword evidence="3" id="KW-1003">Cell membrane</keyword>
<name>A0A0K2LD41_9LACO</name>
<feature type="domain" description="EamA" evidence="8">
    <location>
        <begin position="147"/>
        <end position="281"/>
    </location>
</feature>
<accession>A0A0K2LD41</accession>
<evidence type="ECO:0000256" key="7">
    <source>
        <dbReference type="SAM" id="Phobius"/>
    </source>
</evidence>
<keyword evidence="6 7" id="KW-0472">Membrane</keyword>
<keyword evidence="4 7" id="KW-0812">Transmembrane</keyword>
<evidence type="ECO:0000313" key="10">
    <source>
        <dbReference type="Proteomes" id="UP000061546"/>
    </source>
</evidence>
<evidence type="ECO:0000256" key="5">
    <source>
        <dbReference type="ARBA" id="ARBA00022989"/>
    </source>
</evidence>
<dbReference type="STRING" id="1074467.JP39_06785"/>
<feature type="transmembrane region" description="Helical" evidence="7">
    <location>
        <begin position="120"/>
        <end position="139"/>
    </location>
</feature>
<dbReference type="RefSeq" id="WP_041499667.1">
    <property type="nucleotide sequence ID" value="NZ_BJDV01000001.1"/>
</dbReference>
<feature type="transmembrane region" description="Helical" evidence="7">
    <location>
        <begin position="95"/>
        <end position="113"/>
    </location>
</feature>
<feature type="transmembrane region" description="Helical" evidence="7">
    <location>
        <begin position="12"/>
        <end position="30"/>
    </location>
</feature>
<sequence>MVQSRANRNLLLVAFMWGTSYTFIKMAIAAKMPPSVINTLRGLISAILVYIFFRKIINTMTWKEFKIGAVCAIFNFVVVQLQSSGLKYTTPSNSSFITSIYVILLPFIAWLIFKKVPPLKIYLSILMCVLGMVFLTGIISTGFEFHMGDFLTVLSAIFYAFQMTYYGYATHNARSQVIAFQLGFIQAICGVLYAFTFDYGKLSQINWTAAIGPVIYLGVVATFAAQVLQVMSQKYTDTVTAGLVLMTESLFASLVSVIFHVEPLTQHLIVGGSLIIMATLIAQFDLRGVISRYFIRQNGIKKP</sequence>
<feature type="domain" description="EamA" evidence="8">
    <location>
        <begin position="10"/>
        <end position="136"/>
    </location>
</feature>
<dbReference type="OrthoDB" id="9804865at2"/>
<keyword evidence="10" id="KW-1185">Reference proteome</keyword>
<evidence type="ECO:0000256" key="3">
    <source>
        <dbReference type="ARBA" id="ARBA00022475"/>
    </source>
</evidence>
<comment type="subcellular location">
    <subcellularLocation>
        <location evidence="1">Cell membrane</location>
        <topology evidence="1">Multi-pass membrane protein</topology>
    </subcellularLocation>
</comment>
<feature type="transmembrane region" description="Helical" evidence="7">
    <location>
        <begin position="65"/>
        <end position="83"/>
    </location>
</feature>
<dbReference type="InterPro" id="IPR037185">
    <property type="entry name" value="EmrE-like"/>
</dbReference>
<evidence type="ECO:0000256" key="1">
    <source>
        <dbReference type="ARBA" id="ARBA00004651"/>
    </source>
</evidence>
<dbReference type="PANTHER" id="PTHR42920:SF5">
    <property type="entry name" value="EAMA DOMAIN-CONTAINING PROTEIN"/>
    <property type="match status" value="1"/>
</dbReference>
<feature type="transmembrane region" description="Helical" evidence="7">
    <location>
        <begin position="177"/>
        <end position="195"/>
    </location>
</feature>
<feature type="transmembrane region" description="Helical" evidence="7">
    <location>
        <begin position="207"/>
        <end position="228"/>
    </location>
</feature>
<protein>
    <recommendedName>
        <fullName evidence="8">EamA domain-containing protein</fullName>
    </recommendedName>
</protein>
<organism evidence="9 10">
    <name type="scientific">Companilactobacillus heilongjiangensis</name>
    <dbReference type="NCBI Taxonomy" id="1074467"/>
    <lineage>
        <taxon>Bacteria</taxon>
        <taxon>Bacillati</taxon>
        <taxon>Bacillota</taxon>
        <taxon>Bacilli</taxon>
        <taxon>Lactobacillales</taxon>
        <taxon>Lactobacillaceae</taxon>
        <taxon>Companilactobacillus</taxon>
    </lineage>
</organism>
<feature type="transmembrane region" description="Helical" evidence="7">
    <location>
        <begin position="267"/>
        <end position="286"/>
    </location>
</feature>
<feature type="transmembrane region" description="Helical" evidence="7">
    <location>
        <begin position="36"/>
        <end position="53"/>
    </location>
</feature>
<evidence type="ECO:0000256" key="2">
    <source>
        <dbReference type="ARBA" id="ARBA00007362"/>
    </source>
</evidence>
<proteinExistence type="inferred from homology"/>
<evidence type="ECO:0000256" key="4">
    <source>
        <dbReference type="ARBA" id="ARBA00022692"/>
    </source>
</evidence>
<feature type="transmembrane region" description="Helical" evidence="7">
    <location>
        <begin position="240"/>
        <end position="261"/>
    </location>
</feature>
<evidence type="ECO:0000313" key="9">
    <source>
        <dbReference type="EMBL" id="ALB29093.1"/>
    </source>
</evidence>
<feature type="transmembrane region" description="Helical" evidence="7">
    <location>
        <begin position="145"/>
        <end position="165"/>
    </location>
</feature>
<dbReference type="Proteomes" id="UP000061546">
    <property type="component" value="Chromosome"/>
</dbReference>
<dbReference type="InterPro" id="IPR051258">
    <property type="entry name" value="Diverse_Substrate_Transporter"/>
</dbReference>
<dbReference type="Pfam" id="PF00892">
    <property type="entry name" value="EamA"/>
    <property type="match status" value="2"/>
</dbReference>
<dbReference type="PANTHER" id="PTHR42920">
    <property type="entry name" value="OS03G0707200 PROTEIN-RELATED"/>
    <property type="match status" value="1"/>
</dbReference>
<comment type="similarity">
    <text evidence="2">Belongs to the EamA transporter family.</text>
</comment>
<gene>
    <name evidence="9" type="ORF">JP39_06785</name>
</gene>
<evidence type="ECO:0000259" key="8">
    <source>
        <dbReference type="Pfam" id="PF00892"/>
    </source>
</evidence>
<evidence type="ECO:0000256" key="6">
    <source>
        <dbReference type="ARBA" id="ARBA00023136"/>
    </source>
</evidence>
<dbReference type="SUPFAM" id="SSF103481">
    <property type="entry name" value="Multidrug resistance efflux transporter EmrE"/>
    <property type="match status" value="2"/>
</dbReference>
<dbReference type="GO" id="GO:0005886">
    <property type="term" value="C:plasma membrane"/>
    <property type="evidence" value="ECO:0007669"/>
    <property type="project" value="UniProtKB-SubCell"/>
</dbReference>
<dbReference type="InterPro" id="IPR000620">
    <property type="entry name" value="EamA_dom"/>
</dbReference>
<dbReference type="AlphaFoldDB" id="A0A0K2LD41"/>